<evidence type="ECO:0000313" key="4">
    <source>
        <dbReference type="Proteomes" id="UP001500954"/>
    </source>
</evidence>
<protein>
    <recommendedName>
        <fullName evidence="2">DUF3857 domain-containing protein</fullName>
    </recommendedName>
</protein>
<dbReference type="RefSeq" id="WP_345004922.1">
    <property type="nucleotide sequence ID" value="NZ_BAABCY010000033.1"/>
</dbReference>
<proteinExistence type="predicted"/>
<feature type="domain" description="DUF3857" evidence="2">
    <location>
        <begin position="68"/>
        <end position="214"/>
    </location>
</feature>
<dbReference type="EMBL" id="BAABCY010000033">
    <property type="protein sequence ID" value="GAA3562628.1"/>
    <property type="molecule type" value="Genomic_DNA"/>
</dbReference>
<gene>
    <name evidence="3" type="ORF">GCM10022395_11550</name>
</gene>
<name>A0ABP6X7T1_9FLAO</name>
<reference evidence="4" key="1">
    <citation type="journal article" date="2019" name="Int. J. Syst. Evol. Microbiol.">
        <title>The Global Catalogue of Microorganisms (GCM) 10K type strain sequencing project: providing services to taxonomists for standard genome sequencing and annotation.</title>
        <authorList>
            <consortium name="The Broad Institute Genomics Platform"/>
            <consortium name="The Broad Institute Genome Sequencing Center for Infectious Disease"/>
            <person name="Wu L."/>
            <person name="Ma J."/>
        </authorList>
    </citation>
    <scope>NUCLEOTIDE SEQUENCE [LARGE SCALE GENOMIC DNA]</scope>
    <source>
        <strain evidence="4">JCM 17111</strain>
    </source>
</reference>
<evidence type="ECO:0000313" key="3">
    <source>
        <dbReference type="EMBL" id="GAA3562628.1"/>
    </source>
</evidence>
<dbReference type="InterPro" id="IPR024618">
    <property type="entry name" value="DUF3857"/>
</dbReference>
<sequence length="665" mass="76471">MKQIAFLTVLLFSLTSIAQNYDFGKVSKEEIEEKFHPLDSSANAAYLYKNRNTFFEYSDSEGFQLITEVQERIKIYTQEGFQYATKPIGLYKSNSNKEKVTSIKAYTYNFVDGKIEETKLKKDGIFEEERSKYWDETKFTMPNIKEGAVIEYKYRITSPFYSNVDEFVFQHDIPVKKLEAKFEAPEYFNFKVNAKGYLPVIPKTERKRDRIRLTNKDRNLGQTTNISSSEIEFDKNCSYYELTNIPALKEEPYVNNINNYRASVKYELSYTKFPNSPMKFYSTTWEDVVKTIYESPNFGTELNKSGYYEDDIDALVGAVSDPMKRIALIYNFVKSRVKWNGYYGKYCNDGVRKAYKEQTGNVAEINLMLTSMLRHAGLNANPVLVSTRTNGVPLFPTREGYNYVISCVEILDGTVLLDATCEYGIPNVLPYRTLNWEGRIIRKQGSSALVSLYPKENSSQTISMMANLDKNGTIEGACRSVKTSHNALSYREKYNKANEADFLEKLENKYNGLEVSDFKVSNAVDLGKPVMESYKFVKESQADIVGDKIYFSPLFFLRTKENPFKLEKREFPIDFGYPSGSKYMINITLPEGYKVESAPESGAFMLPDGLGAFKYVISANESKVQLVIETSINQPIISAMYYETLKEYFKQLIEKENEQIVLTKV</sequence>
<dbReference type="Pfam" id="PF12969">
    <property type="entry name" value="DUF3857"/>
    <property type="match status" value="1"/>
</dbReference>
<evidence type="ECO:0000256" key="1">
    <source>
        <dbReference type="SAM" id="SignalP"/>
    </source>
</evidence>
<organism evidence="3 4">
    <name type="scientific">Snuella lapsa</name>
    <dbReference type="NCBI Taxonomy" id="870481"/>
    <lineage>
        <taxon>Bacteria</taxon>
        <taxon>Pseudomonadati</taxon>
        <taxon>Bacteroidota</taxon>
        <taxon>Flavobacteriia</taxon>
        <taxon>Flavobacteriales</taxon>
        <taxon>Flavobacteriaceae</taxon>
        <taxon>Snuella</taxon>
    </lineage>
</organism>
<dbReference type="Proteomes" id="UP001500954">
    <property type="component" value="Unassembled WGS sequence"/>
</dbReference>
<comment type="caution">
    <text evidence="3">The sequence shown here is derived from an EMBL/GenBank/DDBJ whole genome shotgun (WGS) entry which is preliminary data.</text>
</comment>
<accession>A0ABP6X7T1</accession>
<keyword evidence="1" id="KW-0732">Signal</keyword>
<dbReference type="Gene3D" id="2.60.120.1130">
    <property type="match status" value="1"/>
</dbReference>
<feature type="signal peptide" evidence="1">
    <location>
        <begin position="1"/>
        <end position="18"/>
    </location>
</feature>
<dbReference type="Gene3D" id="3.10.620.30">
    <property type="match status" value="1"/>
</dbReference>
<dbReference type="Gene3D" id="2.60.40.3140">
    <property type="match status" value="1"/>
</dbReference>
<keyword evidence="4" id="KW-1185">Reference proteome</keyword>
<feature type="chain" id="PRO_5045039796" description="DUF3857 domain-containing protein" evidence="1">
    <location>
        <begin position="19"/>
        <end position="665"/>
    </location>
</feature>
<evidence type="ECO:0000259" key="2">
    <source>
        <dbReference type="Pfam" id="PF12969"/>
    </source>
</evidence>